<feature type="compositionally biased region" description="Basic and acidic residues" evidence="1">
    <location>
        <begin position="7"/>
        <end position="35"/>
    </location>
</feature>
<feature type="compositionally biased region" description="Basic and acidic residues" evidence="1">
    <location>
        <begin position="53"/>
        <end position="65"/>
    </location>
</feature>
<name>A0A5E6ZD79_PSEFL</name>
<evidence type="ECO:0000256" key="1">
    <source>
        <dbReference type="SAM" id="MobiDB-lite"/>
    </source>
</evidence>
<dbReference type="Proteomes" id="UP000326437">
    <property type="component" value="Unassembled WGS sequence"/>
</dbReference>
<protein>
    <submittedName>
        <fullName evidence="2">Uncharacterized protein</fullName>
    </submittedName>
</protein>
<evidence type="ECO:0000313" key="2">
    <source>
        <dbReference type="EMBL" id="VVN62764.1"/>
    </source>
</evidence>
<accession>A0A5E6ZD79</accession>
<proteinExistence type="predicted"/>
<reference evidence="2 3" key="1">
    <citation type="submission" date="2019-09" db="EMBL/GenBank/DDBJ databases">
        <authorList>
            <person name="Chandra G."/>
            <person name="Truman W A."/>
        </authorList>
    </citation>
    <scope>NUCLEOTIDE SEQUENCE [LARGE SCALE GENOMIC DNA]</scope>
    <source>
        <strain evidence="2">PS685</strain>
    </source>
</reference>
<feature type="compositionally biased region" description="Basic and acidic residues" evidence="1">
    <location>
        <begin position="150"/>
        <end position="162"/>
    </location>
</feature>
<organism evidence="2 3">
    <name type="scientific">Pseudomonas fluorescens</name>
    <dbReference type="NCBI Taxonomy" id="294"/>
    <lineage>
        <taxon>Bacteria</taxon>
        <taxon>Pseudomonadati</taxon>
        <taxon>Pseudomonadota</taxon>
        <taxon>Gammaproteobacteria</taxon>
        <taxon>Pseudomonadales</taxon>
        <taxon>Pseudomonadaceae</taxon>
        <taxon>Pseudomonas</taxon>
    </lineage>
</organism>
<dbReference type="AlphaFoldDB" id="A0A5E6ZD79"/>
<sequence>MSIRQPGVERYDRQLHGESNEEAQHQDVLGGERHLGFQQLGVAEGNHAGVVEVDQHQTQDRHQHDQAGSLSEDEELGGGVDTGFLAVRRAMTPERDEEIHRHQHHFPEEEEHEQVDGEEHANHTAQDPHQVQVEEAHVTLDFFPRTQHRQHTEQAGEQDHQQRQAVQRQVHADTEAGNPGVLELKGPGRIGARRRCK</sequence>
<feature type="region of interest" description="Disordered" evidence="1">
    <location>
        <begin position="1"/>
        <end position="197"/>
    </location>
</feature>
<evidence type="ECO:0000313" key="3">
    <source>
        <dbReference type="Proteomes" id="UP000326437"/>
    </source>
</evidence>
<gene>
    <name evidence="2" type="ORF">PS685_04128</name>
</gene>
<feature type="compositionally biased region" description="Basic and acidic residues" evidence="1">
    <location>
        <begin position="91"/>
        <end position="100"/>
    </location>
</feature>
<dbReference type="EMBL" id="CABVHO010000074">
    <property type="protein sequence ID" value="VVN62764.1"/>
    <property type="molecule type" value="Genomic_DNA"/>
</dbReference>